<dbReference type="InterPro" id="IPR013078">
    <property type="entry name" value="His_Pase_superF_clade-1"/>
</dbReference>
<accession>A0AAE9ZZV6</accession>
<sequence>MRLYLIRHAHAPAGDNDAARPLSERGRQTTAHVASFFRHNGNLRPGQFWHSPLVRAYETAVALEAGLELDVPLVETDGLLPGDDPLIMARRLAEYPTVHDIALVGHEPHLSGLATLLVRGKANPVGFHVKKSAIICLRLSDKVHGRSKLPRWRVAWHFCPELLSAE</sequence>
<gene>
    <name evidence="1" type="ORF">PXH66_19630</name>
</gene>
<evidence type="ECO:0000313" key="1">
    <source>
        <dbReference type="EMBL" id="WED64558.1"/>
    </source>
</evidence>
<reference evidence="1" key="1">
    <citation type="submission" date="2023-03" db="EMBL/GenBank/DDBJ databases">
        <title>Lomoglobus Profundus gen. nov., sp. nov., a novel member of the phylum Verrucomicrobia, isolated from deep-marine sediment of South China Sea.</title>
        <authorList>
            <person name="Ahmad T."/>
            <person name="Ishaq S.E."/>
            <person name="Wang F."/>
        </authorList>
    </citation>
    <scope>NUCLEOTIDE SEQUENCE</scope>
    <source>
        <strain evidence="1">LMO-M01</strain>
    </source>
</reference>
<dbReference type="EMBL" id="CP119075">
    <property type="protein sequence ID" value="WED64558.1"/>
    <property type="molecule type" value="Genomic_DNA"/>
</dbReference>
<dbReference type="Proteomes" id="UP001218638">
    <property type="component" value="Chromosome"/>
</dbReference>
<dbReference type="KEGG" id="slom:PXH66_19630"/>
<dbReference type="SMART" id="SM00855">
    <property type="entry name" value="PGAM"/>
    <property type="match status" value="1"/>
</dbReference>
<dbReference type="Gene3D" id="3.40.50.1240">
    <property type="entry name" value="Phosphoglycerate mutase-like"/>
    <property type="match status" value="1"/>
</dbReference>
<protein>
    <submittedName>
        <fullName evidence="1">Histidine phosphatase family protein</fullName>
    </submittedName>
</protein>
<dbReference type="SUPFAM" id="SSF53254">
    <property type="entry name" value="Phosphoglycerate mutase-like"/>
    <property type="match status" value="1"/>
</dbReference>
<keyword evidence="2" id="KW-1185">Reference proteome</keyword>
<dbReference type="InterPro" id="IPR029033">
    <property type="entry name" value="His_PPase_superfam"/>
</dbReference>
<name>A0AAE9ZZV6_9BACT</name>
<organism evidence="1 2">
    <name type="scientific">Synoicihabitans lomoniglobus</name>
    <dbReference type="NCBI Taxonomy" id="2909285"/>
    <lineage>
        <taxon>Bacteria</taxon>
        <taxon>Pseudomonadati</taxon>
        <taxon>Verrucomicrobiota</taxon>
        <taxon>Opitutia</taxon>
        <taxon>Opitutales</taxon>
        <taxon>Opitutaceae</taxon>
        <taxon>Synoicihabitans</taxon>
    </lineage>
</organism>
<dbReference type="CDD" id="cd07067">
    <property type="entry name" value="HP_PGM_like"/>
    <property type="match status" value="1"/>
</dbReference>
<proteinExistence type="predicted"/>
<dbReference type="Pfam" id="PF00300">
    <property type="entry name" value="His_Phos_1"/>
    <property type="match status" value="1"/>
</dbReference>
<dbReference type="RefSeq" id="WP_330930810.1">
    <property type="nucleotide sequence ID" value="NZ_CP119075.1"/>
</dbReference>
<evidence type="ECO:0000313" key="2">
    <source>
        <dbReference type="Proteomes" id="UP001218638"/>
    </source>
</evidence>
<dbReference type="AlphaFoldDB" id="A0AAE9ZZV6"/>